<dbReference type="PANTHER" id="PTHR41771:SF1">
    <property type="entry name" value="MEMBRANE PROTEIN"/>
    <property type="match status" value="1"/>
</dbReference>
<dbReference type="Proteomes" id="UP001216390">
    <property type="component" value="Chromosome"/>
</dbReference>
<gene>
    <name evidence="3" type="ORF">PO878_13435</name>
</gene>
<dbReference type="EMBL" id="CP116942">
    <property type="protein sequence ID" value="WCO65500.1"/>
    <property type="molecule type" value="Genomic_DNA"/>
</dbReference>
<feature type="transmembrane region" description="Helical" evidence="2">
    <location>
        <begin position="360"/>
        <end position="385"/>
    </location>
</feature>
<evidence type="ECO:0000256" key="1">
    <source>
        <dbReference type="SAM" id="MobiDB-lite"/>
    </source>
</evidence>
<feature type="transmembrane region" description="Helical" evidence="2">
    <location>
        <begin position="219"/>
        <end position="242"/>
    </location>
</feature>
<dbReference type="InterPro" id="IPR012507">
    <property type="entry name" value="YibE_F"/>
</dbReference>
<keyword evidence="4" id="KW-1185">Reference proteome</keyword>
<evidence type="ECO:0000313" key="4">
    <source>
        <dbReference type="Proteomes" id="UP001216390"/>
    </source>
</evidence>
<feature type="transmembrane region" description="Helical" evidence="2">
    <location>
        <begin position="24"/>
        <end position="43"/>
    </location>
</feature>
<keyword evidence="2" id="KW-1133">Transmembrane helix</keyword>
<dbReference type="RefSeq" id="WP_272735025.1">
    <property type="nucleotide sequence ID" value="NZ_CP116942.1"/>
</dbReference>
<keyword evidence="2" id="KW-0472">Membrane</keyword>
<feature type="transmembrane region" description="Helical" evidence="2">
    <location>
        <begin position="262"/>
        <end position="280"/>
    </location>
</feature>
<dbReference type="Pfam" id="PF07907">
    <property type="entry name" value="YibE_F"/>
    <property type="match status" value="1"/>
</dbReference>
<sequence length="420" mass="43866">MAHDHDHDTTDLAPLEGSRLGRRLRLAGGVLLALAAIGLVVLWPRGDAPDLGEPGFREVDAMVLDVRPTTCPGLDVPGDVTCRLVEVRVTSGPDDGSFGSFAVRDIDPEVPDLEADDEVVLRDAVDAPEEFRYSYSDFQRAPPLLLLGLVFVVVVVVFGRLQGVRALLGLAASLLLLVTFLVPALLRGEPVLPVALVAGVVITGLALYLAHGFSTATSVAFLGTLAALVLVTILALLVVGAADLTGLAQTEAQTLTITAEGLDLRGLLIAGIVIGVLGSLDDVTITQVSAVAALRRADPSLGPVELYREAIRIGRDHVASSVNTLVLAYAGASLPLLLFFAQSSRDASRVITGEVVAVEIVRMLVGSIGLVAAVPLTTVVAAWALTRETAGMATAPEATPARREGRPLDWDDFGPADDLA</sequence>
<evidence type="ECO:0000313" key="3">
    <source>
        <dbReference type="EMBL" id="WCO65500.1"/>
    </source>
</evidence>
<proteinExistence type="predicted"/>
<reference evidence="3" key="1">
    <citation type="submission" date="2023-01" db="EMBL/GenBank/DDBJ databases">
        <title>The diversity of Class Acidimicrobiia in South China Sea sediment environments and the proposal of Iamia marina sp. nov., a novel species of the genus Iamia.</title>
        <authorList>
            <person name="He Y."/>
            <person name="Tian X."/>
        </authorList>
    </citation>
    <scope>NUCLEOTIDE SEQUENCE</scope>
    <source>
        <strain evidence="3">DSM 19957</strain>
    </source>
</reference>
<protein>
    <submittedName>
        <fullName evidence="3">YibE/F family protein</fullName>
    </submittedName>
</protein>
<accession>A0AAF0BU37</accession>
<feature type="compositionally biased region" description="Acidic residues" evidence="1">
    <location>
        <begin position="410"/>
        <end position="420"/>
    </location>
</feature>
<keyword evidence="2" id="KW-0812">Transmembrane</keyword>
<feature type="transmembrane region" description="Helical" evidence="2">
    <location>
        <begin position="192"/>
        <end position="210"/>
    </location>
</feature>
<feature type="transmembrane region" description="Helical" evidence="2">
    <location>
        <begin position="166"/>
        <end position="186"/>
    </location>
</feature>
<feature type="region of interest" description="Disordered" evidence="1">
    <location>
        <begin position="393"/>
        <end position="420"/>
    </location>
</feature>
<feature type="transmembrane region" description="Helical" evidence="2">
    <location>
        <begin position="318"/>
        <end position="340"/>
    </location>
</feature>
<feature type="compositionally biased region" description="Basic and acidic residues" evidence="1">
    <location>
        <begin position="400"/>
        <end position="409"/>
    </location>
</feature>
<dbReference type="PANTHER" id="PTHR41771">
    <property type="entry name" value="MEMBRANE PROTEIN-RELATED"/>
    <property type="match status" value="1"/>
</dbReference>
<feature type="transmembrane region" description="Helical" evidence="2">
    <location>
        <begin position="141"/>
        <end position="159"/>
    </location>
</feature>
<dbReference type="KEGG" id="ima:PO878_13435"/>
<organism evidence="3 4">
    <name type="scientific">Iamia majanohamensis</name>
    <dbReference type="NCBI Taxonomy" id="467976"/>
    <lineage>
        <taxon>Bacteria</taxon>
        <taxon>Bacillati</taxon>
        <taxon>Actinomycetota</taxon>
        <taxon>Acidimicrobiia</taxon>
        <taxon>Acidimicrobiales</taxon>
        <taxon>Iamiaceae</taxon>
        <taxon>Iamia</taxon>
    </lineage>
</organism>
<evidence type="ECO:0000256" key="2">
    <source>
        <dbReference type="SAM" id="Phobius"/>
    </source>
</evidence>
<name>A0AAF0BU37_9ACTN</name>
<dbReference type="AlphaFoldDB" id="A0AAF0BU37"/>